<dbReference type="GeneID" id="85498600"/>
<dbReference type="RefSeq" id="XP_060459995.1">
    <property type="nucleotide sequence ID" value="XM_060603730.1"/>
</dbReference>
<feature type="transmembrane region" description="Helical" evidence="1">
    <location>
        <begin position="128"/>
        <end position="148"/>
    </location>
</feature>
<protein>
    <submittedName>
        <fullName evidence="2">Uncharacterized protein</fullName>
    </submittedName>
</protein>
<keyword evidence="3" id="KW-1185">Reference proteome</keyword>
<keyword evidence="1" id="KW-1133">Transmembrane helix</keyword>
<keyword evidence="1" id="KW-0812">Transmembrane</keyword>
<evidence type="ECO:0000256" key="1">
    <source>
        <dbReference type="SAM" id="Phobius"/>
    </source>
</evidence>
<keyword evidence="1" id="KW-0472">Membrane</keyword>
<proteinExistence type="predicted"/>
<name>A0AA48LA59_9TREE</name>
<dbReference type="EMBL" id="AP028219">
    <property type="protein sequence ID" value="BEI94730.1"/>
    <property type="molecule type" value="Genomic_DNA"/>
</dbReference>
<evidence type="ECO:0000313" key="2">
    <source>
        <dbReference type="EMBL" id="BEI94730.1"/>
    </source>
</evidence>
<gene>
    <name evidence="2" type="ORF">CcaverHIS019_0703110</name>
</gene>
<accession>A0AA48LA59</accession>
<sequence length="157" mass="18081">MTSNGYSYSSPPIPSPSLAYTLLSSADSEVNRLSYDLERFQTRHIPLTPYSMPLYHYERDRFSDLLRRLGHPIVRLRGILIHPTLRGLIDDARSQHFDPCALVNLLGMTVQNDMELQDQYIPEHIDALLVYVRAIGSWIGAMLLQLLFQEPQMNGWH</sequence>
<reference evidence="2" key="1">
    <citation type="journal article" date="2023" name="BMC Genomics">
        <title>Chromosome-level genome assemblies of Cutaneotrichosporon spp. (Trichosporonales, Basidiomycota) reveal imbalanced evolution between nucleotide sequences and chromosome synteny.</title>
        <authorList>
            <person name="Kobayashi Y."/>
            <person name="Kayamori A."/>
            <person name="Aoki K."/>
            <person name="Shiwa Y."/>
            <person name="Matsutani M."/>
            <person name="Fujita N."/>
            <person name="Sugita T."/>
            <person name="Iwasaki W."/>
            <person name="Tanaka N."/>
            <person name="Takashima M."/>
        </authorList>
    </citation>
    <scope>NUCLEOTIDE SEQUENCE</scope>
    <source>
        <strain evidence="2">HIS019</strain>
    </source>
</reference>
<organism evidence="2 3">
    <name type="scientific">Cutaneotrichosporon cavernicola</name>
    <dbReference type="NCBI Taxonomy" id="279322"/>
    <lineage>
        <taxon>Eukaryota</taxon>
        <taxon>Fungi</taxon>
        <taxon>Dikarya</taxon>
        <taxon>Basidiomycota</taxon>
        <taxon>Agaricomycotina</taxon>
        <taxon>Tremellomycetes</taxon>
        <taxon>Trichosporonales</taxon>
        <taxon>Trichosporonaceae</taxon>
        <taxon>Cutaneotrichosporon</taxon>
    </lineage>
</organism>
<dbReference type="KEGG" id="ccac:CcaHIS019_0703110"/>
<dbReference type="AlphaFoldDB" id="A0AA48LA59"/>
<evidence type="ECO:0000313" key="3">
    <source>
        <dbReference type="Proteomes" id="UP001233271"/>
    </source>
</evidence>
<dbReference type="Proteomes" id="UP001233271">
    <property type="component" value="Chromosome 7b"/>
</dbReference>